<dbReference type="EMBL" id="KN847748">
    <property type="protein sequence ID" value="KIV98339.1"/>
    <property type="molecule type" value="Genomic_DNA"/>
</dbReference>
<dbReference type="PANTHER" id="PTHR24348:SF22">
    <property type="entry name" value="NON-SPECIFIC SERINE_THREONINE PROTEIN KINASE"/>
    <property type="match status" value="1"/>
</dbReference>
<comment type="subcellular location">
    <subcellularLocation>
        <location evidence="1">Preautophagosomal structure membrane</location>
        <topology evidence="1">Peripheral membrane protein</topology>
    </subcellularLocation>
</comment>
<dbReference type="AlphaFoldDB" id="A0A0D1ZWD1"/>
<keyword evidence="14" id="KW-1185">Reference proteome</keyword>
<dbReference type="GO" id="GO:0005829">
    <property type="term" value="C:cytosol"/>
    <property type="evidence" value="ECO:0007669"/>
    <property type="project" value="TreeGrafter"/>
</dbReference>
<feature type="non-terminal residue" evidence="13">
    <location>
        <position position="1"/>
    </location>
</feature>
<dbReference type="HOGENOM" id="CLU_747163_0_0_1"/>
<dbReference type="PANTHER" id="PTHR24348">
    <property type="entry name" value="SERINE/THREONINE-PROTEIN KINASE UNC-51-RELATED"/>
    <property type="match status" value="1"/>
</dbReference>
<dbReference type="Pfam" id="PF00069">
    <property type="entry name" value="Pkinase"/>
    <property type="match status" value="1"/>
</dbReference>
<protein>
    <recommendedName>
        <fullName evidence="2">non-specific serine/threonine protein kinase</fullName>
        <ecNumber evidence="2">2.7.11.1</ecNumber>
    </recommendedName>
    <alternativeName>
        <fullName evidence="8">Autophagy-related protein 1</fullName>
    </alternativeName>
</protein>
<sequence length="371" mass="41489">NLQGISNEHCYLTFGDKRRLIARDRLTFGTTVMYDGKGDICKKNFTWIIGGDRFLQSSPVIVLKTRMHIWIMSPTSKSSWNSSESFPTAGSAWKTEASASPHSSSARHKRKMSTPADDGKQKNAILLEGIMLGQGTFAHVNNVWDTNIVKLIDFESSKPAMLMEYVPCGTLTSQRKSSTFSEAELKEILVQSRGALEYLHGQTPQVVHRDQAREHPRPVSCSDAHQSVRLWALQDMLQGLSKKESYTAGVDIWSLGVTILQLGYGLPNWQSNSIGRSWCQQFVLELHLWKPDRFKVLYSMLVEAVDEGTSVSACRQYILANRALRSASVPINPGAAAYPITYEHGCILDPSNGLRWLRNAGLRISKRFLAV</sequence>
<evidence type="ECO:0000313" key="13">
    <source>
        <dbReference type="EMBL" id="KIV98339.1"/>
    </source>
</evidence>
<feature type="domain" description="Protein kinase" evidence="12">
    <location>
        <begin position="126"/>
        <end position="318"/>
    </location>
</feature>
<evidence type="ECO:0000313" key="14">
    <source>
        <dbReference type="Proteomes" id="UP000053259"/>
    </source>
</evidence>
<dbReference type="InterPro" id="IPR045269">
    <property type="entry name" value="Atg1-like"/>
</dbReference>
<evidence type="ECO:0000256" key="5">
    <source>
        <dbReference type="ARBA" id="ARBA00022741"/>
    </source>
</evidence>
<dbReference type="Gene3D" id="1.10.510.10">
    <property type="entry name" value="Transferase(Phosphotransferase) domain 1"/>
    <property type="match status" value="1"/>
</dbReference>
<dbReference type="GO" id="GO:0010506">
    <property type="term" value="P:regulation of autophagy"/>
    <property type="evidence" value="ECO:0007669"/>
    <property type="project" value="InterPro"/>
</dbReference>
<evidence type="ECO:0000256" key="3">
    <source>
        <dbReference type="ARBA" id="ARBA00022527"/>
    </source>
</evidence>
<dbReference type="RefSeq" id="XP_016208209.1">
    <property type="nucleotide sequence ID" value="XM_016363962.1"/>
</dbReference>
<evidence type="ECO:0000259" key="12">
    <source>
        <dbReference type="SMART" id="SM00220"/>
    </source>
</evidence>
<gene>
    <name evidence="13" type="ORF">PV09_09818</name>
</gene>
<dbReference type="Proteomes" id="UP000053259">
    <property type="component" value="Unassembled WGS sequence"/>
</dbReference>
<evidence type="ECO:0000256" key="6">
    <source>
        <dbReference type="ARBA" id="ARBA00022777"/>
    </source>
</evidence>
<evidence type="ECO:0000256" key="9">
    <source>
        <dbReference type="ARBA" id="ARBA00047899"/>
    </source>
</evidence>
<dbReference type="EC" id="2.7.11.1" evidence="2"/>
<dbReference type="GO" id="GO:0000045">
    <property type="term" value="P:autophagosome assembly"/>
    <property type="evidence" value="ECO:0007669"/>
    <property type="project" value="TreeGrafter"/>
</dbReference>
<dbReference type="OrthoDB" id="10252171at2759"/>
<proteinExistence type="predicted"/>
<keyword evidence="7" id="KW-0067">ATP-binding</keyword>
<dbReference type="SUPFAM" id="SSF56112">
    <property type="entry name" value="Protein kinase-like (PK-like)"/>
    <property type="match status" value="1"/>
</dbReference>
<dbReference type="InterPro" id="IPR000719">
    <property type="entry name" value="Prot_kinase_dom"/>
</dbReference>
<keyword evidence="6" id="KW-0418">Kinase</keyword>
<evidence type="ECO:0000256" key="7">
    <source>
        <dbReference type="ARBA" id="ARBA00022840"/>
    </source>
</evidence>
<dbReference type="SMART" id="SM00220">
    <property type="entry name" value="S_TKc"/>
    <property type="match status" value="1"/>
</dbReference>
<dbReference type="GO" id="GO:0005776">
    <property type="term" value="C:autophagosome"/>
    <property type="evidence" value="ECO:0007669"/>
    <property type="project" value="TreeGrafter"/>
</dbReference>
<evidence type="ECO:0000256" key="8">
    <source>
        <dbReference type="ARBA" id="ARBA00030237"/>
    </source>
</evidence>
<dbReference type="GO" id="GO:0005524">
    <property type="term" value="F:ATP binding"/>
    <property type="evidence" value="ECO:0007669"/>
    <property type="project" value="UniProtKB-KW"/>
</dbReference>
<dbReference type="GeneID" id="27317791"/>
<name>A0A0D1ZWD1_9PEZI</name>
<dbReference type="InterPro" id="IPR011009">
    <property type="entry name" value="Kinase-like_dom_sf"/>
</dbReference>
<evidence type="ECO:0000256" key="4">
    <source>
        <dbReference type="ARBA" id="ARBA00022679"/>
    </source>
</evidence>
<evidence type="ECO:0000256" key="2">
    <source>
        <dbReference type="ARBA" id="ARBA00012513"/>
    </source>
</evidence>
<evidence type="ECO:0000256" key="1">
    <source>
        <dbReference type="ARBA" id="ARBA00004623"/>
    </source>
</evidence>
<evidence type="ECO:0000256" key="10">
    <source>
        <dbReference type="ARBA" id="ARBA00048679"/>
    </source>
</evidence>
<dbReference type="GO" id="GO:0004674">
    <property type="term" value="F:protein serine/threonine kinase activity"/>
    <property type="evidence" value="ECO:0007669"/>
    <property type="project" value="UniProtKB-KW"/>
</dbReference>
<accession>A0A0D1ZWD1</accession>
<evidence type="ECO:0000256" key="11">
    <source>
        <dbReference type="SAM" id="MobiDB-lite"/>
    </source>
</evidence>
<organism evidence="13 14">
    <name type="scientific">Verruconis gallopava</name>
    <dbReference type="NCBI Taxonomy" id="253628"/>
    <lineage>
        <taxon>Eukaryota</taxon>
        <taxon>Fungi</taxon>
        <taxon>Dikarya</taxon>
        <taxon>Ascomycota</taxon>
        <taxon>Pezizomycotina</taxon>
        <taxon>Dothideomycetes</taxon>
        <taxon>Pleosporomycetidae</taxon>
        <taxon>Venturiales</taxon>
        <taxon>Sympoventuriaceae</taxon>
        <taxon>Verruconis</taxon>
    </lineage>
</organism>
<dbReference type="Gene3D" id="3.30.200.20">
    <property type="entry name" value="Phosphorylase Kinase, domain 1"/>
    <property type="match status" value="1"/>
</dbReference>
<dbReference type="GO" id="GO:0034045">
    <property type="term" value="C:phagophore assembly site membrane"/>
    <property type="evidence" value="ECO:0007669"/>
    <property type="project" value="UniProtKB-SubCell"/>
</dbReference>
<comment type="catalytic activity">
    <reaction evidence="9">
        <text>L-threonyl-[protein] + ATP = O-phospho-L-threonyl-[protein] + ADP + H(+)</text>
        <dbReference type="Rhea" id="RHEA:46608"/>
        <dbReference type="Rhea" id="RHEA-COMP:11060"/>
        <dbReference type="Rhea" id="RHEA-COMP:11605"/>
        <dbReference type="ChEBI" id="CHEBI:15378"/>
        <dbReference type="ChEBI" id="CHEBI:30013"/>
        <dbReference type="ChEBI" id="CHEBI:30616"/>
        <dbReference type="ChEBI" id="CHEBI:61977"/>
        <dbReference type="ChEBI" id="CHEBI:456216"/>
        <dbReference type="EC" id="2.7.11.1"/>
    </reaction>
</comment>
<reference evidence="13 14" key="1">
    <citation type="submission" date="2015-01" db="EMBL/GenBank/DDBJ databases">
        <title>The Genome Sequence of Ochroconis gallopava CBS43764.</title>
        <authorList>
            <consortium name="The Broad Institute Genomics Platform"/>
            <person name="Cuomo C."/>
            <person name="de Hoog S."/>
            <person name="Gorbushina A."/>
            <person name="Stielow B."/>
            <person name="Teixiera M."/>
            <person name="Abouelleil A."/>
            <person name="Chapman S.B."/>
            <person name="Priest M."/>
            <person name="Young S.K."/>
            <person name="Wortman J."/>
            <person name="Nusbaum C."/>
            <person name="Birren B."/>
        </authorList>
    </citation>
    <scope>NUCLEOTIDE SEQUENCE [LARGE SCALE GENOMIC DNA]</scope>
    <source>
        <strain evidence="13 14">CBS 43764</strain>
    </source>
</reference>
<keyword evidence="3" id="KW-0723">Serine/threonine-protein kinase</keyword>
<keyword evidence="4" id="KW-0808">Transferase</keyword>
<dbReference type="InParanoid" id="A0A0D1ZWD1"/>
<dbReference type="STRING" id="253628.A0A0D1ZWD1"/>
<feature type="region of interest" description="Disordered" evidence="11">
    <location>
        <begin position="91"/>
        <end position="119"/>
    </location>
</feature>
<comment type="catalytic activity">
    <reaction evidence="10">
        <text>L-seryl-[protein] + ATP = O-phospho-L-seryl-[protein] + ADP + H(+)</text>
        <dbReference type="Rhea" id="RHEA:17989"/>
        <dbReference type="Rhea" id="RHEA-COMP:9863"/>
        <dbReference type="Rhea" id="RHEA-COMP:11604"/>
        <dbReference type="ChEBI" id="CHEBI:15378"/>
        <dbReference type="ChEBI" id="CHEBI:29999"/>
        <dbReference type="ChEBI" id="CHEBI:30616"/>
        <dbReference type="ChEBI" id="CHEBI:83421"/>
        <dbReference type="ChEBI" id="CHEBI:456216"/>
        <dbReference type="EC" id="2.7.11.1"/>
    </reaction>
</comment>
<dbReference type="VEuPathDB" id="FungiDB:PV09_09818"/>
<keyword evidence="5" id="KW-0547">Nucleotide-binding</keyword>